<evidence type="ECO:0000313" key="1">
    <source>
        <dbReference type="EMBL" id="KAK3307675.1"/>
    </source>
</evidence>
<dbReference type="Proteomes" id="UP001273166">
    <property type="component" value="Unassembled WGS sequence"/>
</dbReference>
<reference evidence="1" key="1">
    <citation type="journal article" date="2023" name="Mol. Phylogenet. Evol.">
        <title>Genome-scale phylogeny and comparative genomics of the fungal order Sordariales.</title>
        <authorList>
            <person name="Hensen N."/>
            <person name="Bonometti L."/>
            <person name="Westerberg I."/>
            <person name="Brannstrom I.O."/>
            <person name="Guillou S."/>
            <person name="Cros-Aarteil S."/>
            <person name="Calhoun S."/>
            <person name="Haridas S."/>
            <person name="Kuo A."/>
            <person name="Mondo S."/>
            <person name="Pangilinan J."/>
            <person name="Riley R."/>
            <person name="LaButti K."/>
            <person name="Andreopoulos B."/>
            <person name="Lipzen A."/>
            <person name="Chen C."/>
            <person name="Yan M."/>
            <person name="Daum C."/>
            <person name="Ng V."/>
            <person name="Clum A."/>
            <person name="Steindorff A."/>
            <person name="Ohm R.A."/>
            <person name="Martin F."/>
            <person name="Silar P."/>
            <person name="Natvig D.O."/>
            <person name="Lalanne C."/>
            <person name="Gautier V."/>
            <person name="Ament-Velasquez S.L."/>
            <person name="Kruys A."/>
            <person name="Hutchinson M.I."/>
            <person name="Powell A.J."/>
            <person name="Barry K."/>
            <person name="Miller A.N."/>
            <person name="Grigoriev I.V."/>
            <person name="Debuchy R."/>
            <person name="Gladieux P."/>
            <person name="Hiltunen Thoren M."/>
            <person name="Johannesson H."/>
        </authorList>
    </citation>
    <scope>NUCLEOTIDE SEQUENCE</scope>
    <source>
        <strain evidence="1">CBS 333.67</strain>
    </source>
</reference>
<dbReference type="EMBL" id="JAUDZG010000003">
    <property type="protein sequence ID" value="KAK3307675.1"/>
    <property type="molecule type" value="Genomic_DNA"/>
</dbReference>
<evidence type="ECO:0008006" key="3">
    <source>
        <dbReference type="Google" id="ProtNLM"/>
    </source>
</evidence>
<dbReference type="AlphaFoldDB" id="A0AAJ0GXR5"/>
<dbReference type="GeneID" id="87884601"/>
<gene>
    <name evidence="1" type="ORF">B0T15DRAFT_433406</name>
</gene>
<dbReference type="SUPFAM" id="SSF81383">
    <property type="entry name" value="F-box domain"/>
    <property type="match status" value="1"/>
</dbReference>
<keyword evidence="2" id="KW-1185">Reference proteome</keyword>
<accession>A0AAJ0GXR5</accession>
<proteinExistence type="predicted"/>
<organism evidence="1 2">
    <name type="scientific">Chaetomium strumarium</name>
    <dbReference type="NCBI Taxonomy" id="1170767"/>
    <lineage>
        <taxon>Eukaryota</taxon>
        <taxon>Fungi</taxon>
        <taxon>Dikarya</taxon>
        <taxon>Ascomycota</taxon>
        <taxon>Pezizomycotina</taxon>
        <taxon>Sordariomycetes</taxon>
        <taxon>Sordariomycetidae</taxon>
        <taxon>Sordariales</taxon>
        <taxon>Chaetomiaceae</taxon>
        <taxon>Chaetomium</taxon>
    </lineage>
</organism>
<reference evidence="1" key="2">
    <citation type="submission" date="2023-06" db="EMBL/GenBank/DDBJ databases">
        <authorList>
            <consortium name="Lawrence Berkeley National Laboratory"/>
            <person name="Mondo S.J."/>
            <person name="Hensen N."/>
            <person name="Bonometti L."/>
            <person name="Westerberg I."/>
            <person name="Brannstrom I.O."/>
            <person name="Guillou S."/>
            <person name="Cros-Aarteil S."/>
            <person name="Calhoun S."/>
            <person name="Haridas S."/>
            <person name="Kuo A."/>
            <person name="Pangilinan J."/>
            <person name="Riley R."/>
            <person name="Labutti K."/>
            <person name="Andreopoulos B."/>
            <person name="Lipzen A."/>
            <person name="Chen C."/>
            <person name="Yanf M."/>
            <person name="Daum C."/>
            <person name="Ng V."/>
            <person name="Clum A."/>
            <person name="Steindorff A."/>
            <person name="Ohm R."/>
            <person name="Martin F."/>
            <person name="Silar P."/>
            <person name="Natvig D."/>
            <person name="Lalanne C."/>
            <person name="Gautier V."/>
            <person name="Ament-Velasquez S.L."/>
            <person name="Kruys A."/>
            <person name="Hutchinson M.I."/>
            <person name="Powell A.J."/>
            <person name="Barry K."/>
            <person name="Miller A.N."/>
            <person name="Grigoriev I.V."/>
            <person name="Debuchy R."/>
            <person name="Gladieux P."/>
            <person name="Thoren M.H."/>
            <person name="Johannesson H."/>
        </authorList>
    </citation>
    <scope>NUCLEOTIDE SEQUENCE</scope>
    <source>
        <strain evidence="1">CBS 333.67</strain>
    </source>
</reference>
<name>A0AAJ0GXR5_9PEZI</name>
<evidence type="ECO:0000313" key="2">
    <source>
        <dbReference type="Proteomes" id="UP001273166"/>
    </source>
</evidence>
<dbReference type="InterPro" id="IPR036047">
    <property type="entry name" value="F-box-like_dom_sf"/>
</dbReference>
<dbReference type="RefSeq" id="XP_062723455.1">
    <property type="nucleotide sequence ID" value="XM_062865772.1"/>
</dbReference>
<comment type="caution">
    <text evidence="1">The sequence shown here is derived from an EMBL/GenBank/DDBJ whole genome shotgun (WGS) entry which is preliminary data.</text>
</comment>
<protein>
    <recommendedName>
        <fullName evidence="3">F-box domain-containing protein</fullName>
    </recommendedName>
</protein>
<sequence length="443" mass="50903">MASLNSASQPCTLASLPLELLAQILSLLPSLVDLKAAVQATSIFHQAYLSDRKRILYVILHATLGNRVFVDAYAVQTTLHFQHLDYLARHDAVEHFVTFIHQRYPVLPTNTILQLPECSVEGLAGISSFFSSTIRPLLQNVFQMFLQKIPLGVEIDPISTLETRQIMRALYRFELWCSLHGAGSGTSPDYPLLLHAGPVNLLMNLFEVYEPWELEEIACIYTLLHKMYKGIFDDVRERFEEEDKALEEANKADAHERYFFPVRRSLHVATHQSTFPEPTYWQTLGIPREDWRNGALSKGLRWHLRVMRASDVFAKLRMILSEVAFLADETSLARALSWEAQTHRRQVQPSSRDGLEPPDLVRISDRLRVTELRQLLLLFGDGAEDKQPLGWVVVFRGKYCNWYGGVLPWELKCWGWVFWDSQRLEKTGMLEKLAGPWTGEPPW</sequence>